<dbReference type="EMBL" id="JADIMP010000047">
    <property type="protein sequence ID" value="MBO8441290.1"/>
    <property type="molecule type" value="Genomic_DNA"/>
</dbReference>
<evidence type="ECO:0000313" key="2">
    <source>
        <dbReference type="EMBL" id="MBO8441290.1"/>
    </source>
</evidence>
<feature type="domain" description="Cytochrome b5 heme-binding" evidence="1">
    <location>
        <begin position="6"/>
        <end position="78"/>
    </location>
</feature>
<reference evidence="2" key="1">
    <citation type="submission" date="2020-10" db="EMBL/GenBank/DDBJ databases">
        <authorList>
            <person name="Gilroy R."/>
        </authorList>
    </citation>
    <scope>NUCLEOTIDE SEQUENCE</scope>
    <source>
        <strain evidence="2">C6-149</strain>
    </source>
</reference>
<dbReference type="InterPro" id="IPR036400">
    <property type="entry name" value="Cyt_B5-like_heme/steroid_sf"/>
</dbReference>
<dbReference type="SUPFAM" id="SSF55856">
    <property type="entry name" value="Cytochrome b5-like heme/steroid binding domain"/>
    <property type="match status" value="1"/>
</dbReference>
<organism evidence="2 3">
    <name type="scientific">Candidatus Gallilactobacillus intestinavium</name>
    <dbReference type="NCBI Taxonomy" id="2840838"/>
    <lineage>
        <taxon>Bacteria</taxon>
        <taxon>Bacillati</taxon>
        <taxon>Bacillota</taxon>
        <taxon>Bacilli</taxon>
        <taxon>Lactobacillales</taxon>
        <taxon>Lactobacillaceae</taxon>
        <taxon>Lactobacillaceae incertae sedis</taxon>
        <taxon>Candidatus Gallilactobacillus</taxon>
    </lineage>
</organism>
<dbReference type="Proteomes" id="UP000823614">
    <property type="component" value="Unassembled WGS sequence"/>
</dbReference>
<proteinExistence type="predicted"/>
<accession>A0A9D9E7T9</accession>
<name>A0A9D9E7T9_9LACO</name>
<dbReference type="AlphaFoldDB" id="A0A9D9E7T9"/>
<dbReference type="Gene3D" id="3.10.120.10">
    <property type="entry name" value="Cytochrome b5-like heme/steroid binding domain"/>
    <property type="match status" value="1"/>
</dbReference>
<dbReference type="Pfam" id="PF00173">
    <property type="entry name" value="Cyt-b5"/>
    <property type="match status" value="1"/>
</dbReference>
<dbReference type="InterPro" id="IPR001199">
    <property type="entry name" value="Cyt_B5-like_heme/steroid-bd"/>
</dbReference>
<sequence>MTEKIIKKSELSKYNGKNGNPGYVAVDGKVYDVTNCPAWKNGEHHGNYAGTDITYALMHEAPHGPKVLSKVPLVGKLVDD</sequence>
<dbReference type="SMART" id="SM01117">
    <property type="entry name" value="Cyt-b5"/>
    <property type="match status" value="1"/>
</dbReference>
<evidence type="ECO:0000259" key="1">
    <source>
        <dbReference type="SMART" id="SM01117"/>
    </source>
</evidence>
<gene>
    <name evidence="2" type="ORF">IAA89_02460</name>
</gene>
<reference evidence="2" key="2">
    <citation type="journal article" date="2021" name="PeerJ">
        <title>Extensive microbial diversity within the chicken gut microbiome revealed by metagenomics and culture.</title>
        <authorList>
            <person name="Gilroy R."/>
            <person name="Ravi A."/>
            <person name="Getino M."/>
            <person name="Pursley I."/>
            <person name="Horton D.L."/>
            <person name="Alikhan N.F."/>
            <person name="Baker D."/>
            <person name="Gharbi K."/>
            <person name="Hall N."/>
            <person name="Watson M."/>
            <person name="Adriaenssens E.M."/>
            <person name="Foster-Nyarko E."/>
            <person name="Jarju S."/>
            <person name="Secka A."/>
            <person name="Antonio M."/>
            <person name="Oren A."/>
            <person name="Chaudhuri R.R."/>
            <person name="La Ragione R."/>
            <person name="Hildebrand F."/>
            <person name="Pallen M.J."/>
        </authorList>
    </citation>
    <scope>NUCLEOTIDE SEQUENCE</scope>
    <source>
        <strain evidence="2">C6-149</strain>
    </source>
</reference>
<evidence type="ECO:0000313" key="3">
    <source>
        <dbReference type="Proteomes" id="UP000823614"/>
    </source>
</evidence>
<comment type="caution">
    <text evidence="2">The sequence shown here is derived from an EMBL/GenBank/DDBJ whole genome shotgun (WGS) entry which is preliminary data.</text>
</comment>
<protein>
    <submittedName>
        <fullName evidence="2">Cytochrome B5</fullName>
    </submittedName>
</protein>